<comment type="caution">
    <text evidence="1">The sequence shown here is derived from an EMBL/GenBank/DDBJ whole genome shotgun (WGS) entry which is preliminary data.</text>
</comment>
<accession>Q1YIX8</accession>
<dbReference type="InterPro" id="IPR045425">
    <property type="entry name" value="DUF6508"/>
</dbReference>
<organism evidence="1 2">
    <name type="scientific">Aurantimonas manganoxydans (strain ATCC BAA-1229 / DSM 21871 / SI85-9A1)</name>
    <dbReference type="NCBI Taxonomy" id="287752"/>
    <lineage>
        <taxon>Bacteria</taxon>
        <taxon>Pseudomonadati</taxon>
        <taxon>Pseudomonadota</taxon>
        <taxon>Alphaproteobacteria</taxon>
        <taxon>Hyphomicrobiales</taxon>
        <taxon>Aurantimonadaceae</taxon>
        <taxon>Aurantimonas</taxon>
    </lineage>
</organism>
<dbReference type="AlphaFoldDB" id="Q1YIX8"/>
<dbReference type="Pfam" id="PF20118">
    <property type="entry name" value="DUF6508"/>
    <property type="match status" value="1"/>
</dbReference>
<evidence type="ECO:0000313" key="2">
    <source>
        <dbReference type="Proteomes" id="UP000000321"/>
    </source>
</evidence>
<gene>
    <name evidence="1" type="ORF">SI859A1_01342</name>
</gene>
<keyword evidence="2" id="KW-1185">Reference proteome</keyword>
<dbReference type="Proteomes" id="UP000000321">
    <property type="component" value="Unassembled WGS sequence"/>
</dbReference>
<dbReference type="EMBL" id="AAPJ01000003">
    <property type="protein sequence ID" value="EAS49989.1"/>
    <property type="molecule type" value="Genomic_DNA"/>
</dbReference>
<sequence length="524" mass="57315">MPDVGEDRMGTAADRLTEFWGGFEGGRHWIHPADEAILRQDRYDARVRWDAPENQTDAVDEFRRERSRLQASLIPQPYIGDLRRADIVLCLLNPGLDPGNWLDEGSRTVTRALKLSGLHQAPLASPFWCVDPEIANTGAFRWWWPKFAALADGLVADGWSFDEAMSSLAQRVACVEIVAYHSRRSNLISDDLIAALPSSQLAIEFVRERATEGAQVILFRSHAGWGLADDGDRVRLVTDSQRSINVGPDTQAGGIIRRRMNPDLAALAPFADAFAAPGFFFGEWAGGQPMEGGAVQMPFFSMSDPAQAFVTAAYDGGWVPSDFSWTDWHGAKEATRLQREPGAVEAASVRQLAKLLTTLIRGDRFSEGTLASAFESGLLPRILRRVAELANLTGYQPMELPDPWFTLTVHDGASLELPGIYEWVIQGVGSYIGRYTRGTRPTRQYTQNVRNLLAGRGYRAGNAAGFRRIHVALADAVRAGRGIELHILENPAAGNIGAREMALIAERGTLNGTGQPGGDGAPPE</sequence>
<dbReference type="BioCyc" id="AURANTIMONAS:SI859A1_01342-MONOMER"/>
<dbReference type="HOGENOM" id="CLU_519544_0_0_5"/>
<reference evidence="1 2" key="1">
    <citation type="journal article" date="2008" name="Appl. Environ. Microbiol.">
        <title>Genomic insights into Mn(II) oxidation by the marine alphaproteobacterium Aurantimonas sp. strain SI85-9A1.</title>
        <authorList>
            <person name="Dick G.J."/>
            <person name="Podell S."/>
            <person name="Johnson H.A."/>
            <person name="Rivera-Espinoza Y."/>
            <person name="Bernier-Latmani R."/>
            <person name="McCarthy J.K."/>
            <person name="Torpey J.W."/>
            <person name="Clement B.G."/>
            <person name="Gaasterland T."/>
            <person name="Tebo B.M."/>
        </authorList>
    </citation>
    <scope>NUCLEOTIDE SEQUENCE [LARGE SCALE GENOMIC DNA]</scope>
    <source>
        <strain evidence="1 2">SI85-9A1</strain>
    </source>
</reference>
<evidence type="ECO:0000313" key="1">
    <source>
        <dbReference type="EMBL" id="EAS49989.1"/>
    </source>
</evidence>
<name>Q1YIX8_AURMS</name>
<proteinExistence type="predicted"/>
<protein>
    <submittedName>
        <fullName evidence="1">Uncharacterized protein</fullName>
    </submittedName>
</protein>